<comment type="caution">
    <text evidence="1">The sequence shown here is derived from an EMBL/GenBank/DDBJ whole genome shotgun (WGS) entry which is preliminary data.</text>
</comment>
<sequence>MTTSDLLFLVGDIPTSDIATLDGPVPPRPPPDTKITVYTPEASDASNYSKSLVLPICEVEKDKNRRRENLPKIICSVIPIVIGTQSQSVRIVRILRAED</sequence>
<dbReference type="AlphaFoldDB" id="A0AAE0SPW1"/>
<dbReference type="Proteomes" id="UP001195483">
    <property type="component" value="Unassembled WGS sequence"/>
</dbReference>
<gene>
    <name evidence="1" type="ORF">CHS0354_003428</name>
</gene>
<reference evidence="1" key="2">
    <citation type="journal article" date="2021" name="Genome Biol. Evol.">
        <title>Developing a high-quality reference genome for a parasitic bivalve with doubly uniparental inheritance (Bivalvia: Unionida).</title>
        <authorList>
            <person name="Smith C.H."/>
        </authorList>
    </citation>
    <scope>NUCLEOTIDE SEQUENCE</scope>
    <source>
        <strain evidence="1">CHS0354</strain>
        <tissue evidence="1">Mantle</tissue>
    </source>
</reference>
<protein>
    <submittedName>
        <fullName evidence="1">Uncharacterized protein</fullName>
    </submittedName>
</protein>
<reference evidence="1" key="1">
    <citation type="journal article" date="2021" name="Genome Biol. Evol.">
        <title>A High-Quality Reference Genome for a Parasitic Bivalve with Doubly Uniparental Inheritance (Bivalvia: Unionida).</title>
        <authorList>
            <person name="Smith C.H."/>
        </authorList>
    </citation>
    <scope>NUCLEOTIDE SEQUENCE</scope>
    <source>
        <strain evidence="1">CHS0354</strain>
    </source>
</reference>
<evidence type="ECO:0000313" key="2">
    <source>
        <dbReference type="Proteomes" id="UP001195483"/>
    </source>
</evidence>
<proteinExistence type="predicted"/>
<organism evidence="1 2">
    <name type="scientific">Potamilus streckersoni</name>
    <dbReference type="NCBI Taxonomy" id="2493646"/>
    <lineage>
        <taxon>Eukaryota</taxon>
        <taxon>Metazoa</taxon>
        <taxon>Spiralia</taxon>
        <taxon>Lophotrochozoa</taxon>
        <taxon>Mollusca</taxon>
        <taxon>Bivalvia</taxon>
        <taxon>Autobranchia</taxon>
        <taxon>Heteroconchia</taxon>
        <taxon>Palaeoheterodonta</taxon>
        <taxon>Unionida</taxon>
        <taxon>Unionoidea</taxon>
        <taxon>Unionidae</taxon>
        <taxon>Ambleminae</taxon>
        <taxon>Lampsilini</taxon>
        <taxon>Potamilus</taxon>
    </lineage>
</organism>
<evidence type="ECO:0000313" key="1">
    <source>
        <dbReference type="EMBL" id="KAK3595433.1"/>
    </source>
</evidence>
<keyword evidence="2" id="KW-1185">Reference proteome</keyword>
<reference evidence="1" key="3">
    <citation type="submission" date="2023-05" db="EMBL/GenBank/DDBJ databases">
        <authorList>
            <person name="Smith C.H."/>
        </authorList>
    </citation>
    <scope>NUCLEOTIDE SEQUENCE</scope>
    <source>
        <strain evidence="1">CHS0354</strain>
        <tissue evidence="1">Mantle</tissue>
    </source>
</reference>
<dbReference type="EMBL" id="JAEAOA010000272">
    <property type="protein sequence ID" value="KAK3595433.1"/>
    <property type="molecule type" value="Genomic_DNA"/>
</dbReference>
<accession>A0AAE0SPW1</accession>
<name>A0AAE0SPW1_9BIVA</name>